<evidence type="ECO:0000313" key="4">
    <source>
        <dbReference type="Proteomes" id="UP000321393"/>
    </source>
</evidence>
<evidence type="ECO:0008006" key="6">
    <source>
        <dbReference type="Google" id="ProtNLM"/>
    </source>
</evidence>
<feature type="compositionally biased region" description="Polar residues" evidence="1">
    <location>
        <begin position="23"/>
        <end position="84"/>
    </location>
</feature>
<gene>
    <name evidence="3" type="ORF">E5676_scaffold314G00170</name>
    <name evidence="2" type="ORF">E6C27_scaffold221G00170</name>
</gene>
<sequence>MGLLSVHSDESSSSEDIFYRTPGQPSTTNEEIGQSSHSPPVRSCVQTSSPVDVQQSVPDPNPVGQSTDNVGENIAKTVNENPSANVDDHVEPTDNSTPDDGVPNGNVPPTEAEQPPDESRAKGKKSQQSRHNITKKTMREKIPPNIPSVLINRISLHLEESIQR</sequence>
<dbReference type="AlphaFoldDB" id="A0A5D3CF30"/>
<comment type="caution">
    <text evidence="3">The sequence shown here is derived from an EMBL/GenBank/DDBJ whole genome shotgun (WGS) entry which is preliminary data.</text>
</comment>
<proteinExistence type="predicted"/>
<dbReference type="Proteomes" id="UP000321393">
    <property type="component" value="Unassembled WGS sequence"/>
</dbReference>
<organism evidence="3 5">
    <name type="scientific">Cucumis melo var. makuwa</name>
    <name type="common">Oriental melon</name>
    <dbReference type="NCBI Taxonomy" id="1194695"/>
    <lineage>
        <taxon>Eukaryota</taxon>
        <taxon>Viridiplantae</taxon>
        <taxon>Streptophyta</taxon>
        <taxon>Embryophyta</taxon>
        <taxon>Tracheophyta</taxon>
        <taxon>Spermatophyta</taxon>
        <taxon>Magnoliopsida</taxon>
        <taxon>eudicotyledons</taxon>
        <taxon>Gunneridae</taxon>
        <taxon>Pentapetalae</taxon>
        <taxon>rosids</taxon>
        <taxon>fabids</taxon>
        <taxon>Cucurbitales</taxon>
        <taxon>Cucurbitaceae</taxon>
        <taxon>Benincaseae</taxon>
        <taxon>Cucumis</taxon>
    </lineage>
</organism>
<dbReference type="Proteomes" id="UP000321947">
    <property type="component" value="Unassembled WGS sequence"/>
</dbReference>
<feature type="compositionally biased region" description="Basic residues" evidence="1">
    <location>
        <begin position="122"/>
        <end position="136"/>
    </location>
</feature>
<accession>A0A5D3CF30</accession>
<name>A0A5D3CF30_CUCMM</name>
<evidence type="ECO:0000313" key="2">
    <source>
        <dbReference type="EMBL" id="KAA0055447.1"/>
    </source>
</evidence>
<dbReference type="EMBL" id="SSTD01012116">
    <property type="protein sequence ID" value="TYK08929.1"/>
    <property type="molecule type" value="Genomic_DNA"/>
</dbReference>
<evidence type="ECO:0000313" key="5">
    <source>
        <dbReference type="Proteomes" id="UP000321947"/>
    </source>
</evidence>
<feature type="region of interest" description="Disordered" evidence="1">
    <location>
        <begin position="1"/>
        <end position="144"/>
    </location>
</feature>
<dbReference type="EMBL" id="SSTE01008534">
    <property type="protein sequence ID" value="KAA0055447.1"/>
    <property type="molecule type" value="Genomic_DNA"/>
</dbReference>
<evidence type="ECO:0000313" key="3">
    <source>
        <dbReference type="EMBL" id="TYK08929.1"/>
    </source>
</evidence>
<reference evidence="4 5" key="1">
    <citation type="submission" date="2019-08" db="EMBL/GenBank/DDBJ databases">
        <title>Draft genome sequences of two oriental melons (Cucumis melo L. var makuwa).</title>
        <authorList>
            <person name="Kwon S.-Y."/>
        </authorList>
    </citation>
    <scope>NUCLEOTIDE SEQUENCE [LARGE SCALE GENOMIC DNA]</scope>
    <source>
        <strain evidence="5">cv. Chang Bougi</strain>
        <strain evidence="4">cv. SW 3</strain>
        <tissue evidence="3">Leaf</tissue>
    </source>
</reference>
<evidence type="ECO:0000256" key="1">
    <source>
        <dbReference type="SAM" id="MobiDB-lite"/>
    </source>
</evidence>
<protein>
    <recommendedName>
        <fullName evidence="6">Envelope-like protein</fullName>
    </recommendedName>
</protein>